<dbReference type="RefSeq" id="WP_209138188.1">
    <property type="nucleotide sequence ID" value="NZ_JAGHKO010000001.1"/>
</dbReference>
<comment type="caution">
    <text evidence="3">The sequence shown here is derived from an EMBL/GenBank/DDBJ whole genome shotgun (WGS) entry which is preliminary data.</text>
</comment>
<evidence type="ECO:0000259" key="1">
    <source>
        <dbReference type="Pfam" id="PF01408"/>
    </source>
</evidence>
<reference evidence="3 4" key="1">
    <citation type="submission" date="2021-03" db="EMBL/GenBank/DDBJ databases">
        <title>Assistant Professor.</title>
        <authorList>
            <person name="Huq M.A."/>
        </authorList>
    </citation>
    <scope>NUCLEOTIDE SEQUENCE [LARGE SCALE GENOMIC DNA]</scope>
    <source>
        <strain evidence="3 4">MAH-29</strain>
    </source>
</reference>
<protein>
    <submittedName>
        <fullName evidence="3">Gfo/Idh/MocA family oxidoreductase</fullName>
    </submittedName>
</protein>
<sequence>MTNNQLDQEYNNVSDIRFAIIGCGRIAQRHAEHIRSRGVLVAVCDEVKEKADQLANEYNATAYYSIDKLLKTETGIDVVSICTPNGLHAEHSIKALNAGCHVLCEKPMALVAHDCELMIKAANESRKRLFIIKQNRYNPPVVAVKKALDEERLGKIYSIQLNCFWNRGSDYYTNSWKGTKKLDGGTLFTQFSHFIDLLYWMIGDVVDVQSMIHNYKHPEIEFEDTGVVMLKFANGALGGINYTVNSFAKNMEGSLTIFGEKGTVKIGGQYLNELEYQQIQDYKIGDLSGGNNANEYGTYQGSMSNHDRVYDNLIDVLQYNGSITTSAWEGLKTVSIIEKIYSTAITV</sequence>
<dbReference type="Gene3D" id="3.30.360.10">
    <property type="entry name" value="Dihydrodipicolinate Reductase, domain 2"/>
    <property type="match status" value="1"/>
</dbReference>
<gene>
    <name evidence="3" type="ORF">J7I42_07680</name>
</gene>
<evidence type="ECO:0000313" key="4">
    <source>
        <dbReference type="Proteomes" id="UP000677244"/>
    </source>
</evidence>
<name>A0ABS3YQG5_9BACT</name>
<dbReference type="Gene3D" id="3.40.50.720">
    <property type="entry name" value="NAD(P)-binding Rossmann-like Domain"/>
    <property type="match status" value="1"/>
</dbReference>
<proteinExistence type="predicted"/>
<keyword evidence="4" id="KW-1185">Reference proteome</keyword>
<organism evidence="3 4">
    <name type="scientific">Niastella soli</name>
    <dbReference type="NCBI Taxonomy" id="2821487"/>
    <lineage>
        <taxon>Bacteria</taxon>
        <taxon>Pseudomonadati</taxon>
        <taxon>Bacteroidota</taxon>
        <taxon>Chitinophagia</taxon>
        <taxon>Chitinophagales</taxon>
        <taxon>Chitinophagaceae</taxon>
        <taxon>Niastella</taxon>
    </lineage>
</organism>
<dbReference type="PANTHER" id="PTHR43249">
    <property type="entry name" value="UDP-N-ACETYL-2-AMINO-2-DEOXY-D-GLUCURONATE OXIDASE"/>
    <property type="match status" value="1"/>
</dbReference>
<accession>A0ABS3YQG5</accession>
<dbReference type="Proteomes" id="UP000677244">
    <property type="component" value="Unassembled WGS sequence"/>
</dbReference>
<dbReference type="InterPro" id="IPR000683">
    <property type="entry name" value="Gfo/Idh/MocA-like_OxRdtase_N"/>
</dbReference>
<dbReference type="InterPro" id="IPR055170">
    <property type="entry name" value="GFO_IDH_MocA-like_dom"/>
</dbReference>
<feature type="domain" description="GFO/IDH/MocA-like oxidoreductase" evidence="2">
    <location>
        <begin position="142"/>
        <end position="264"/>
    </location>
</feature>
<dbReference type="InterPro" id="IPR036291">
    <property type="entry name" value="NAD(P)-bd_dom_sf"/>
</dbReference>
<dbReference type="Pfam" id="PF22725">
    <property type="entry name" value="GFO_IDH_MocA_C3"/>
    <property type="match status" value="1"/>
</dbReference>
<dbReference type="SUPFAM" id="SSF55347">
    <property type="entry name" value="Glyceraldehyde-3-phosphate dehydrogenase-like, C-terminal domain"/>
    <property type="match status" value="1"/>
</dbReference>
<dbReference type="InterPro" id="IPR052515">
    <property type="entry name" value="Gfo/Idh/MocA_Oxidoreductase"/>
</dbReference>
<evidence type="ECO:0000313" key="3">
    <source>
        <dbReference type="EMBL" id="MBO9200132.1"/>
    </source>
</evidence>
<dbReference type="PANTHER" id="PTHR43249:SF1">
    <property type="entry name" value="D-GLUCOSIDE 3-DEHYDROGENASE"/>
    <property type="match status" value="1"/>
</dbReference>
<dbReference type="Pfam" id="PF01408">
    <property type="entry name" value="GFO_IDH_MocA"/>
    <property type="match status" value="1"/>
</dbReference>
<dbReference type="SUPFAM" id="SSF51735">
    <property type="entry name" value="NAD(P)-binding Rossmann-fold domains"/>
    <property type="match status" value="1"/>
</dbReference>
<dbReference type="EMBL" id="JAGHKO010000001">
    <property type="protein sequence ID" value="MBO9200132.1"/>
    <property type="molecule type" value="Genomic_DNA"/>
</dbReference>
<feature type="domain" description="Gfo/Idh/MocA-like oxidoreductase N-terminal" evidence="1">
    <location>
        <begin position="16"/>
        <end position="130"/>
    </location>
</feature>
<evidence type="ECO:0000259" key="2">
    <source>
        <dbReference type="Pfam" id="PF22725"/>
    </source>
</evidence>